<dbReference type="Pfam" id="PF09134">
    <property type="entry name" value="Invasin_D3"/>
    <property type="match status" value="1"/>
</dbReference>
<gene>
    <name evidence="3" type="ORF">G7066_05740</name>
</gene>
<accession>A0ABX6JXF3</accession>
<dbReference type="RefSeq" id="WP_166329709.1">
    <property type="nucleotide sequence ID" value="NZ_CP049933.1"/>
</dbReference>
<evidence type="ECO:0000313" key="3">
    <source>
        <dbReference type="EMBL" id="QIM18278.1"/>
    </source>
</evidence>
<dbReference type="EMBL" id="CP049933">
    <property type="protein sequence ID" value="QIM18278.1"/>
    <property type="molecule type" value="Genomic_DNA"/>
</dbReference>
<evidence type="ECO:0000259" key="2">
    <source>
        <dbReference type="PROSITE" id="PS51127"/>
    </source>
</evidence>
<dbReference type="SUPFAM" id="SSF49373">
    <property type="entry name" value="Invasin/intimin cell-adhesion fragments"/>
    <property type="match status" value="9"/>
</dbReference>
<dbReference type="PROSITE" id="PS51127">
    <property type="entry name" value="BIG1"/>
    <property type="match status" value="2"/>
</dbReference>
<dbReference type="InterPro" id="IPR008964">
    <property type="entry name" value="Invasin/intimin_cell_adhesion"/>
</dbReference>
<dbReference type="InterPro" id="IPR013783">
    <property type="entry name" value="Ig-like_fold"/>
</dbReference>
<feature type="domain" description="Big-1" evidence="2">
    <location>
        <begin position="176"/>
        <end position="270"/>
    </location>
</feature>
<comment type="similarity">
    <text evidence="1">Belongs to the intimin/invasin family.</text>
</comment>
<dbReference type="InterPro" id="IPR003344">
    <property type="entry name" value="Big_1_dom"/>
</dbReference>
<dbReference type="Proteomes" id="UP000503441">
    <property type="component" value="Chromosome"/>
</dbReference>
<dbReference type="Gene3D" id="2.60.40.10">
    <property type="entry name" value="Immunoglobulins"/>
    <property type="match status" value="9"/>
</dbReference>
<protein>
    <recommendedName>
        <fullName evidence="2">Big-1 domain-containing protein</fullName>
    </recommendedName>
</protein>
<reference evidence="3 4" key="1">
    <citation type="submission" date="2020-03" db="EMBL/GenBank/DDBJ databases">
        <title>Leucobacter sp. nov., isolated from beetles.</title>
        <authorList>
            <person name="Hyun D.-W."/>
            <person name="Bae J.-W."/>
        </authorList>
    </citation>
    <scope>NUCLEOTIDE SEQUENCE [LARGE SCALE GENOMIC DNA]</scope>
    <source>
        <strain evidence="3 4">HDW9A</strain>
    </source>
</reference>
<sequence>MDVPVQAIDNLTVDGTRAATLDLEVTSADPEFDGLLLSPVQVSVTDNDQPIAETSVLAVAQNGQLANGSALNALTASVKNADGALVGNAPVEFTIPTNTVWVGPDGIPSTPDDVVGGDGVTVSIVTAASGIAELKLFSTQVGTYDVAATVNAGAAVSGSPQSINFVRVPVNIVSPDTNYTVSGGNVVANGTSTHSITVNLRDGSGNPATGWAGSLSAISTPSAGVAVGEFAPTATPGEYSATVTSTSSGTKSITVSLTDDASARHPISLLVGGNSDAVFVAGPPVLTDGKSSVSIDDSNSRLADGIAFHRITVVLADANNNAVTGAAARLSSSVADNGNGAVVATAFSETAVPGTYQTLVRSTEAGPQALTVVYDGTLTIGTVNANFAAGAVDLGNAGSRFTVSSGGQPVASGQHTITVTLADANGNPVSNQSSSLNSVISGSLGAGVASGFVETATPGTYTATVTSTISGTKGVAVRLGVAAVTLGGNGSAVFTAGDVDLGNSSSTFTVSGGDVSVEGGEHGVTVRLADEFGNPVSGRAADLNATTGDSLGSGSIADFEETGPAGTYTAKVTSTASGNKTIAATLGGDPITLGGNNVASFVAGGVDTDSIGTRYTVSSGDETAGTGSHTVTVTLADANGNPVSNEADGILSTTLDDLGAGSISTFTETTTPGTYTGTITSTVTGDKAITTVFGAAKLTVLLDGNDTATFIPAAVDLGNGLSGYFVSPGSQPVGTGQHTVTVRLADGLNNPVSGLATQLLVTTNDALGTGGVSAVTETAVPGTYEATVTSSTAGMKSFVVTLGGDTVNLTGNGIATFASGGVDLTNPSSTYSVSGGDAPVSGGSHSITVSLVDSYGNPVAAQAALLDAATPDNLGSGSIGAFVATGPGTYAATVTSSVSGDKTIGVTLNSSGVTLSGNGVARFVAGGADPTNDNTRFSVSTGSQVVGSGSHTITVRLADADGNPVPGQAAGLAGSSSSALGSGTVSDFTESVTTPGTYTATITSTLSGPKR</sequence>
<name>A0ABX6JXF3_9MICO</name>
<organism evidence="3 4">
    <name type="scientific">Leucobacter coleopterorum</name>
    <dbReference type="NCBI Taxonomy" id="2714933"/>
    <lineage>
        <taxon>Bacteria</taxon>
        <taxon>Bacillati</taxon>
        <taxon>Actinomycetota</taxon>
        <taxon>Actinomycetes</taxon>
        <taxon>Micrococcales</taxon>
        <taxon>Microbacteriaceae</taxon>
        <taxon>Leucobacter</taxon>
    </lineage>
</organism>
<proteinExistence type="inferred from homology"/>
<evidence type="ECO:0000313" key="4">
    <source>
        <dbReference type="Proteomes" id="UP000503441"/>
    </source>
</evidence>
<evidence type="ECO:0000256" key="1">
    <source>
        <dbReference type="ARBA" id="ARBA00010116"/>
    </source>
</evidence>
<keyword evidence="4" id="KW-1185">Reference proteome</keyword>
<dbReference type="InterPro" id="IPR015217">
    <property type="entry name" value="Invasin_dom_3"/>
</dbReference>
<feature type="domain" description="Big-1" evidence="2">
    <location>
        <begin position="54"/>
        <end position="166"/>
    </location>
</feature>
<dbReference type="SMART" id="SM00634">
    <property type="entry name" value="BID_1"/>
    <property type="match status" value="4"/>
</dbReference>